<accession>A0A814CEV4</accession>
<gene>
    <name evidence="1" type="ORF">OXX778_LOCUS13403</name>
</gene>
<reference evidence="1" key="1">
    <citation type="submission" date="2021-02" db="EMBL/GenBank/DDBJ databases">
        <authorList>
            <person name="Nowell W R."/>
        </authorList>
    </citation>
    <scope>NUCLEOTIDE SEQUENCE</scope>
    <source>
        <strain evidence="1">Ploen Becks lab</strain>
    </source>
</reference>
<organism evidence="1 2">
    <name type="scientific">Brachionus calyciflorus</name>
    <dbReference type="NCBI Taxonomy" id="104777"/>
    <lineage>
        <taxon>Eukaryota</taxon>
        <taxon>Metazoa</taxon>
        <taxon>Spiralia</taxon>
        <taxon>Gnathifera</taxon>
        <taxon>Rotifera</taxon>
        <taxon>Eurotatoria</taxon>
        <taxon>Monogononta</taxon>
        <taxon>Pseudotrocha</taxon>
        <taxon>Ploima</taxon>
        <taxon>Brachionidae</taxon>
        <taxon>Brachionus</taxon>
    </lineage>
</organism>
<evidence type="ECO:0000313" key="2">
    <source>
        <dbReference type="Proteomes" id="UP000663879"/>
    </source>
</evidence>
<protein>
    <submittedName>
        <fullName evidence="1">Uncharacterized protein</fullName>
    </submittedName>
</protein>
<comment type="caution">
    <text evidence="1">The sequence shown here is derived from an EMBL/GenBank/DDBJ whole genome shotgun (WGS) entry which is preliminary data.</text>
</comment>
<dbReference type="EMBL" id="CAJNOC010002567">
    <property type="protein sequence ID" value="CAF0940523.1"/>
    <property type="molecule type" value="Genomic_DNA"/>
</dbReference>
<keyword evidence="2" id="KW-1185">Reference proteome</keyword>
<proteinExistence type="predicted"/>
<dbReference type="OrthoDB" id="10003391at2759"/>
<sequence length="114" mass="13481">MGSEAIHFEALRKQMIVDRRNALNIQKKKHVPPFQSHYTTYELPKDDMHVPREPTLQAEPTVHEFTCLKCKTPWKFVSMQDIHGNSSASFRIDNSDYSAKQRKRFNNIDYLSQW</sequence>
<evidence type="ECO:0000313" key="1">
    <source>
        <dbReference type="EMBL" id="CAF0940523.1"/>
    </source>
</evidence>
<name>A0A814CEV4_9BILA</name>
<dbReference type="Proteomes" id="UP000663879">
    <property type="component" value="Unassembled WGS sequence"/>
</dbReference>
<dbReference type="AlphaFoldDB" id="A0A814CEV4"/>